<sequence>MSHPIDSTYGLGVHDQSVIGFDVHGLMQLLALPRQLRNNNAFASRLIRIIPRASLRSPSSVTTRFARYNISWLTVANANFGLDLQWVPTQRSDWFENFMKNVLTIAVGMIPVVGPMLAIAFPVAWTLIRDPESAFDELKDLIPTIDLADRIIREHILKSVNETRQYLPSGWEQLALPAQPSAGQVGNADTENVVGVPKPAASLEEIGMSFGFAMAGEILAKRDLVARPEDEPTDESTEEDGPGEVLVTIPPTDDVEEEGEAGSAQ</sequence>
<evidence type="ECO:0000313" key="4">
    <source>
        <dbReference type="Proteomes" id="UP001161017"/>
    </source>
</evidence>
<feature type="compositionally biased region" description="Acidic residues" evidence="1">
    <location>
        <begin position="253"/>
        <end position="265"/>
    </location>
</feature>
<comment type="caution">
    <text evidence="3">The sequence shown here is derived from an EMBL/GenBank/DDBJ whole genome shotgun (WGS) entry which is preliminary data.</text>
</comment>
<feature type="compositionally biased region" description="Acidic residues" evidence="1">
    <location>
        <begin position="231"/>
        <end position="242"/>
    </location>
</feature>
<dbReference type="AlphaFoldDB" id="A0AA43TVI7"/>
<keyword evidence="2" id="KW-0812">Transmembrane</keyword>
<gene>
    <name evidence="3" type="ORF">OHK93_007449</name>
</gene>
<reference evidence="3" key="1">
    <citation type="journal article" date="2023" name="Genome Biol. Evol.">
        <title>First Whole Genome Sequence and Flow Cytometry Genome Size Data for the Lichen-Forming Fungus Ramalina farinacea (Ascomycota).</title>
        <authorList>
            <person name="Llewellyn T."/>
            <person name="Mian S."/>
            <person name="Hill R."/>
            <person name="Leitch I.J."/>
            <person name="Gaya E."/>
        </authorList>
    </citation>
    <scope>NUCLEOTIDE SEQUENCE</scope>
    <source>
        <strain evidence="3">LIQ254RAFAR</strain>
    </source>
</reference>
<accession>A0AA43TVI7</accession>
<feature type="region of interest" description="Disordered" evidence="1">
    <location>
        <begin position="223"/>
        <end position="265"/>
    </location>
</feature>
<name>A0AA43TVI7_9LECA</name>
<proteinExistence type="predicted"/>
<protein>
    <submittedName>
        <fullName evidence="3">Uncharacterized protein</fullName>
    </submittedName>
</protein>
<keyword evidence="2" id="KW-0472">Membrane</keyword>
<organism evidence="3 4">
    <name type="scientific">Ramalina farinacea</name>
    <dbReference type="NCBI Taxonomy" id="258253"/>
    <lineage>
        <taxon>Eukaryota</taxon>
        <taxon>Fungi</taxon>
        <taxon>Dikarya</taxon>
        <taxon>Ascomycota</taxon>
        <taxon>Pezizomycotina</taxon>
        <taxon>Lecanoromycetes</taxon>
        <taxon>OSLEUM clade</taxon>
        <taxon>Lecanoromycetidae</taxon>
        <taxon>Lecanorales</taxon>
        <taxon>Lecanorineae</taxon>
        <taxon>Ramalinaceae</taxon>
        <taxon>Ramalina</taxon>
    </lineage>
</organism>
<evidence type="ECO:0000256" key="1">
    <source>
        <dbReference type="SAM" id="MobiDB-lite"/>
    </source>
</evidence>
<feature type="transmembrane region" description="Helical" evidence="2">
    <location>
        <begin position="102"/>
        <end position="125"/>
    </location>
</feature>
<evidence type="ECO:0000313" key="3">
    <source>
        <dbReference type="EMBL" id="MDI1488175.1"/>
    </source>
</evidence>
<evidence type="ECO:0000256" key="2">
    <source>
        <dbReference type="SAM" id="Phobius"/>
    </source>
</evidence>
<keyword evidence="4" id="KW-1185">Reference proteome</keyword>
<keyword evidence="2" id="KW-1133">Transmembrane helix</keyword>
<dbReference type="Proteomes" id="UP001161017">
    <property type="component" value="Unassembled WGS sequence"/>
</dbReference>
<dbReference type="EMBL" id="JAPUFD010000007">
    <property type="protein sequence ID" value="MDI1488175.1"/>
    <property type="molecule type" value="Genomic_DNA"/>
</dbReference>